<dbReference type="EMBL" id="CP120988">
    <property type="protein sequence ID" value="WLQ55991.1"/>
    <property type="molecule type" value="Genomic_DNA"/>
</dbReference>
<keyword evidence="3" id="KW-1003">Cell membrane</keyword>
<evidence type="ECO:0000259" key="9">
    <source>
        <dbReference type="Pfam" id="PF11203"/>
    </source>
</evidence>
<dbReference type="RefSeq" id="WP_306071853.1">
    <property type="nucleotide sequence ID" value="NZ_CP120988.1"/>
</dbReference>
<feature type="compositionally biased region" description="Low complexity" evidence="7">
    <location>
        <begin position="1"/>
        <end position="24"/>
    </location>
</feature>
<gene>
    <name evidence="10" type="primary">eccE</name>
    <name evidence="10" type="ORF">P8A19_11275</name>
</gene>
<evidence type="ECO:0000256" key="1">
    <source>
        <dbReference type="ARBA" id="ARBA00004236"/>
    </source>
</evidence>
<dbReference type="NCBIfam" id="TIGR03923">
    <property type="entry name" value="T7SS_EccE"/>
    <property type="match status" value="1"/>
</dbReference>
<evidence type="ECO:0000313" key="11">
    <source>
        <dbReference type="Proteomes" id="UP001235744"/>
    </source>
</evidence>
<protein>
    <submittedName>
        <fullName evidence="10">Type VII secretion protein EccE</fullName>
    </submittedName>
</protein>
<name>A0ABY9IN31_9ACTN</name>
<evidence type="ECO:0000256" key="3">
    <source>
        <dbReference type="ARBA" id="ARBA00022475"/>
    </source>
</evidence>
<accession>A0ABY9IN31</accession>
<dbReference type="Pfam" id="PF11203">
    <property type="entry name" value="EccE"/>
    <property type="match status" value="1"/>
</dbReference>
<evidence type="ECO:0000256" key="5">
    <source>
        <dbReference type="ARBA" id="ARBA00022989"/>
    </source>
</evidence>
<evidence type="ECO:0000256" key="8">
    <source>
        <dbReference type="SAM" id="Phobius"/>
    </source>
</evidence>
<dbReference type="Proteomes" id="UP001235744">
    <property type="component" value="Chromosome"/>
</dbReference>
<sequence length="436" mass="45759">MTASATRTAPAAATRSPGGPRTATPGPPADGGGQGIARWGGRTGPLRLHQLVLFEIAGALLLCAWVVDPLLLAPASVAAAVLVMFAVARRRRRSLPALVHAVLALRARQRRAASAGPAADTEPGIAPVTECEPALRTHSFGGRDRRPVGMIGDGTYLTAVLRIDADGTALRRDRSARPLPLALVRDALDADGIRLESAQIVQHTQPAPASHLPEQSVAARNYAPLQARTGSPAVRITWVALKLAPELCPEAVRARGGGLTGAQKCLVRAADQLAGRLAGAGLTATVLTEQELGAAIATSAGASPSVTARAGRDGAPARRTRETSRTWWCDDRPHTTYWVRRWPELGGGGAPMPQLVALLTSVPALATTFSLTLGHGDRQEVTVTGHVRVTGRDDRELLAARHELERTARGVKTSLVRLDREQLPGVLATLPLGGTR</sequence>
<dbReference type="InterPro" id="IPR050051">
    <property type="entry name" value="EccE_dom"/>
</dbReference>
<proteinExistence type="inferred from homology"/>
<feature type="region of interest" description="Disordered" evidence="7">
    <location>
        <begin position="1"/>
        <end position="38"/>
    </location>
</feature>
<keyword evidence="5 8" id="KW-1133">Transmembrane helix</keyword>
<feature type="transmembrane region" description="Helical" evidence="8">
    <location>
        <begin position="73"/>
        <end position="88"/>
    </location>
</feature>
<evidence type="ECO:0000256" key="2">
    <source>
        <dbReference type="ARBA" id="ARBA00007759"/>
    </source>
</evidence>
<organism evidence="10 11">
    <name type="scientific">Streptomyces poriferorum</name>
    <dbReference type="NCBI Taxonomy" id="2798799"/>
    <lineage>
        <taxon>Bacteria</taxon>
        <taxon>Bacillati</taxon>
        <taxon>Actinomycetota</taxon>
        <taxon>Actinomycetes</taxon>
        <taxon>Kitasatosporales</taxon>
        <taxon>Streptomycetaceae</taxon>
        <taxon>Streptomyces</taxon>
    </lineage>
</organism>
<evidence type="ECO:0000256" key="4">
    <source>
        <dbReference type="ARBA" id="ARBA00022692"/>
    </source>
</evidence>
<comment type="similarity">
    <text evidence="2">Belongs to the EccE family.</text>
</comment>
<keyword evidence="4 8" id="KW-0812">Transmembrane</keyword>
<evidence type="ECO:0000256" key="7">
    <source>
        <dbReference type="SAM" id="MobiDB-lite"/>
    </source>
</evidence>
<dbReference type="InterPro" id="IPR021368">
    <property type="entry name" value="T7SS_EccE"/>
</dbReference>
<reference evidence="10 11" key="1">
    <citation type="submission" date="2023-03" db="EMBL/GenBank/DDBJ databases">
        <title>Isolation and description of six Streptomyces strains from soil environments, able to metabolize different microbial glucans.</title>
        <authorList>
            <person name="Widen T."/>
            <person name="Larsbrink J."/>
        </authorList>
    </citation>
    <scope>NUCLEOTIDE SEQUENCE [LARGE SCALE GENOMIC DNA]</scope>
    <source>
        <strain evidence="10 11">Alt2</strain>
    </source>
</reference>
<evidence type="ECO:0000313" key="10">
    <source>
        <dbReference type="EMBL" id="WLQ55991.1"/>
    </source>
</evidence>
<keyword evidence="6 8" id="KW-0472">Membrane</keyword>
<keyword evidence="11" id="KW-1185">Reference proteome</keyword>
<comment type="subcellular location">
    <subcellularLocation>
        <location evidence="1">Cell membrane</location>
    </subcellularLocation>
</comment>
<evidence type="ECO:0000256" key="6">
    <source>
        <dbReference type="ARBA" id="ARBA00023136"/>
    </source>
</evidence>
<feature type="domain" description="Type VII secretion system protein EccE" evidence="9">
    <location>
        <begin position="232"/>
        <end position="339"/>
    </location>
</feature>